<organism evidence="1 2">
    <name type="scientific">Mycolicibacterium novocastrense</name>
    <name type="common">Mycobacterium novocastrense</name>
    <dbReference type="NCBI Taxonomy" id="59813"/>
    <lineage>
        <taxon>Bacteria</taxon>
        <taxon>Bacillati</taxon>
        <taxon>Actinomycetota</taxon>
        <taxon>Actinomycetes</taxon>
        <taxon>Mycobacteriales</taxon>
        <taxon>Mycobacteriaceae</taxon>
        <taxon>Mycolicibacterium</taxon>
    </lineage>
</organism>
<evidence type="ECO:0000313" key="1">
    <source>
        <dbReference type="EMBL" id="GAT07731.1"/>
    </source>
</evidence>
<sequence>MVDDRLSVHGVGAARPPWKRTGDKHFPFAAMQACRWWVLRLNHDFPEHDLYTLFVDGRAVVDVTGAPDSEIPLVASIGALSLAGEQELSGDVVIEAIGGLAGLVDYGSEHR</sequence>
<keyword evidence="2" id="KW-1185">Reference proteome</keyword>
<reference evidence="1 2" key="1">
    <citation type="journal article" date="2016" name="Genome Announc.">
        <title>Draft Genome Sequences of Five Rapidly Growing Mycobacterium Species, M. thermoresistibile, M. fortuitum subsp. acetamidolyticum, M. canariasense, M. brisbanense, and M. novocastrense.</title>
        <authorList>
            <person name="Katahira K."/>
            <person name="Ogura Y."/>
            <person name="Gotoh Y."/>
            <person name="Hayashi T."/>
        </authorList>
    </citation>
    <scope>NUCLEOTIDE SEQUENCE [LARGE SCALE GENOMIC DNA]</scope>
    <source>
        <strain evidence="1 2">JCM18114</strain>
    </source>
</reference>
<proteinExistence type="predicted"/>
<dbReference type="EMBL" id="BCTA01000013">
    <property type="protein sequence ID" value="GAT07731.1"/>
    <property type="molecule type" value="Genomic_DNA"/>
</dbReference>
<gene>
    <name evidence="1" type="ORF">RMCN_0864</name>
</gene>
<dbReference type="RefSeq" id="WP_067387565.1">
    <property type="nucleotide sequence ID" value="NZ_BCTA01000013.1"/>
</dbReference>
<protein>
    <submittedName>
        <fullName evidence="1">Uncharacterized protein</fullName>
    </submittedName>
</protein>
<comment type="caution">
    <text evidence="1">The sequence shown here is derived from an EMBL/GenBank/DDBJ whole genome shotgun (WGS) entry which is preliminary data.</text>
</comment>
<accession>A0ABQ0KES4</accession>
<evidence type="ECO:0000313" key="2">
    <source>
        <dbReference type="Proteomes" id="UP000069773"/>
    </source>
</evidence>
<dbReference type="Proteomes" id="UP000069773">
    <property type="component" value="Unassembled WGS sequence"/>
</dbReference>
<name>A0ABQ0KES4_MYCNV</name>